<name>A0A552PLD3_9CHRO</name>
<organism evidence="2 3">
    <name type="scientific">Microcystis panniformis Mp_MB_F_20051200_S9</name>
    <dbReference type="NCBI Taxonomy" id="2486223"/>
    <lineage>
        <taxon>Bacteria</taxon>
        <taxon>Bacillati</taxon>
        <taxon>Cyanobacteriota</taxon>
        <taxon>Cyanophyceae</taxon>
        <taxon>Oscillatoriophycideae</taxon>
        <taxon>Chroococcales</taxon>
        <taxon>Microcystaceae</taxon>
        <taxon>Microcystis</taxon>
    </lineage>
</organism>
<proteinExistence type="predicted"/>
<reference evidence="2 3" key="1">
    <citation type="submission" date="2019-01" db="EMBL/GenBank/DDBJ databases">
        <title>Coherence of Microcystis species and biogeography revealed through population genomics.</title>
        <authorList>
            <person name="Perez-Carrascal O.M."/>
            <person name="Terrat Y."/>
            <person name="Giani A."/>
            <person name="Fortin N."/>
            <person name="Tromas N."/>
            <person name="Shapiro B.J."/>
        </authorList>
    </citation>
    <scope>NUCLEOTIDE SEQUENCE [LARGE SCALE GENOMIC DNA]</scope>
    <source>
        <strain evidence="2">Mp_MB_F_20051200_S9</strain>
    </source>
</reference>
<dbReference type="AlphaFoldDB" id="A0A552PLD3"/>
<dbReference type="Pfam" id="PF26607">
    <property type="entry name" value="DUF8189"/>
    <property type="match status" value="1"/>
</dbReference>
<dbReference type="Gene3D" id="2.120.10.70">
    <property type="entry name" value="Fucose-specific lectin"/>
    <property type="match status" value="1"/>
</dbReference>
<sequence length="345" mass="37282">MPTLRILYIECITTGTGLFWKENDKAFSKLLGKILDAQNRLLGTAGAVTGFTPLNVLKDAVNSAGDVWKEVTDLIESLGLDGSDDFYISLSDQERQQKVWPLQEDYFELGNETPRITLDLPIPYDRTITVYFWERDTGSDDDILGSLSVISQELAGRGGEPDTATGIFVGSKQENSLYYIVFSGGVALNSDGKPSPLGTSAAALSKIGSSSSDLQVDLADLLSVTAISGVPGGVTLFAIKGDRKVWSQYYDPRVENPAWSGWFELGGSVSPETTNVSAVSSFGAASLFVVGLDGRIWSKFYDPRIADAKWSDWFALGDNTFPPTSVVTAISGVVENPAWSGWFPL</sequence>
<dbReference type="SUPFAM" id="SSF89372">
    <property type="entry name" value="Fucose-specific lectin"/>
    <property type="match status" value="1"/>
</dbReference>
<dbReference type="Proteomes" id="UP000317165">
    <property type="component" value="Unassembled WGS sequence"/>
</dbReference>
<accession>A0A552PLD3</accession>
<feature type="domain" description="PLL-like beta propeller" evidence="1">
    <location>
        <begin position="215"/>
        <end position="320"/>
    </location>
</feature>
<evidence type="ECO:0000313" key="3">
    <source>
        <dbReference type="Proteomes" id="UP000317165"/>
    </source>
</evidence>
<evidence type="ECO:0000259" key="1">
    <source>
        <dbReference type="Pfam" id="PF26607"/>
    </source>
</evidence>
<comment type="caution">
    <text evidence="2">The sequence shown here is derived from an EMBL/GenBank/DDBJ whole genome shotgun (WGS) entry which is preliminary data.</text>
</comment>
<dbReference type="EMBL" id="SFAC01000238">
    <property type="protein sequence ID" value="TRV57803.1"/>
    <property type="molecule type" value="Genomic_DNA"/>
</dbReference>
<protein>
    <recommendedName>
        <fullName evidence="1">PLL-like beta propeller domain-containing protein</fullName>
    </recommendedName>
</protein>
<evidence type="ECO:0000313" key="2">
    <source>
        <dbReference type="EMBL" id="TRV57803.1"/>
    </source>
</evidence>
<gene>
    <name evidence="2" type="ORF">EWV53_20125</name>
</gene>
<dbReference type="InterPro" id="IPR058502">
    <property type="entry name" value="PLL-like_beta-prop"/>
</dbReference>